<sequence>MYKLAVIGDKDSIISFKVLGVDIYPVDFTEDTEELANNIKKVIEHLVYKGYGIIFITEEYAKYSKNVIDRYKGQTLPMITLIPSNRGSLNIGMSKIDENIEKAIGTNIL</sequence>
<evidence type="ECO:0000313" key="4">
    <source>
        <dbReference type="EMBL" id="AKC95246.1"/>
    </source>
</evidence>
<keyword evidence="5" id="KW-1185">Reference proteome</keyword>
<dbReference type="AlphaFoldDB" id="A0A0E3ZBP7"/>
<dbReference type="HOGENOM" id="CLU_135754_1_0_0"/>
<dbReference type="OrthoDB" id="5311at2"/>
<evidence type="ECO:0000256" key="2">
    <source>
        <dbReference type="ARBA" id="ARBA00022448"/>
    </source>
</evidence>
<accession>A0A0E3ZBP7</accession>
<dbReference type="SUPFAM" id="SSF159468">
    <property type="entry name" value="AtpF-like"/>
    <property type="match status" value="1"/>
</dbReference>
<dbReference type="EMBL" id="CP011280">
    <property type="protein sequence ID" value="AKC95246.1"/>
    <property type="molecule type" value="Genomic_DNA"/>
</dbReference>
<keyword evidence="3" id="KW-0406">Ion transport</keyword>
<evidence type="ECO:0000256" key="1">
    <source>
        <dbReference type="ARBA" id="ARBA00010148"/>
    </source>
</evidence>
<keyword evidence="2" id="KW-0813">Transport</keyword>
<comment type="similarity">
    <text evidence="1">Belongs to the V-ATPase F subunit family.</text>
</comment>
<dbReference type="InterPro" id="IPR008218">
    <property type="entry name" value="ATPase_V1-cplx_f_g_su"/>
</dbReference>
<proteinExistence type="inferred from homology"/>
<dbReference type="GO" id="GO:0016787">
    <property type="term" value="F:hydrolase activity"/>
    <property type="evidence" value="ECO:0007669"/>
    <property type="project" value="UniProtKB-KW"/>
</dbReference>
<dbReference type="InterPro" id="IPR036906">
    <property type="entry name" value="ATPase_V1_fsu_sf"/>
</dbReference>
<keyword evidence="4" id="KW-0378">Hydrolase</keyword>
<dbReference type="Gene3D" id="3.40.50.10580">
    <property type="entry name" value="ATPase, V1 complex, subunit F"/>
    <property type="match status" value="1"/>
</dbReference>
<dbReference type="GO" id="GO:0046961">
    <property type="term" value="F:proton-transporting ATPase activity, rotational mechanism"/>
    <property type="evidence" value="ECO:0007669"/>
    <property type="project" value="InterPro"/>
</dbReference>
<dbReference type="KEGG" id="sns:VC03_01485"/>
<dbReference type="Proteomes" id="UP000033103">
    <property type="component" value="Chromosome"/>
</dbReference>
<dbReference type="RefSeq" id="WP_046328352.1">
    <property type="nucleotide sequence ID" value="NZ_CAUPIC010000001.1"/>
</dbReference>
<dbReference type="EC" id="3.6.3.14" evidence="4"/>
<name>A0A0E3ZBP7_9FUSO</name>
<dbReference type="NCBIfam" id="NF002384">
    <property type="entry name" value="PRK01395.1"/>
    <property type="match status" value="1"/>
</dbReference>
<evidence type="ECO:0000256" key="3">
    <source>
        <dbReference type="ARBA" id="ARBA00023065"/>
    </source>
</evidence>
<gene>
    <name evidence="4" type="ORF">VC03_01485</name>
</gene>
<reference evidence="4 5" key="1">
    <citation type="journal article" date="2012" name="BMC Genomics">
        <title>Genomic sequence analysis and characterization of Sneathia amnii sp. nov.</title>
        <authorList>
            <consortium name="Vaginal Microbiome Consortium (additional members)"/>
            <person name="Harwich M.D.Jr."/>
            <person name="Serrano M.G."/>
            <person name="Fettweis J.M."/>
            <person name="Alves J.M."/>
            <person name="Reimers M.A."/>
            <person name="Buck G.A."/>
            <person name="Jefferson K.K."/>
        </authorList>
    </citation>
    <scope>NUCLEOTIDE SEQUENCE [LARGE SCALE GENOMIC DNA]</scope>
    <source>
        <strain evidence="4 5">SN35</strain>
    </source>
</reference>
<dbReference type="STRING" id="187101.VC03_01485"/>
<evidence type="ECO:0000313" key="5">
    <source>
        <dbReference type="Proteomes" id="UP000033103"/>
    </source>
</evidence>
<dbReference type="PATRIC" id="fig|1069640.6.peg.284"/>
<organism evidence="4 5">
    <name type="scientific">Sneathia vaginalis</name>
    <dbReference type="NCBI Taxonomy" id="187101"/>
    <lineage>
        <taxon>Bacteria</taxon>
        <taxon>Fusobacteriati</taxon>
        <taxon>Fusobacteriota</taxon>
        <taxon>Fusobacteriia</taxon>
        <taxon>Fusobacteriales</taxon>
        <taxon>Leptotrichiaceae</taxon>
        <taxon>Sneathia</taxon>
    </lineage>
</organism>
<dbReference type="Pfam" id="PF01990">
    <property type="entry name" value="ATP-synt_F"/>
    <property type="match status" value="1"/>
</dbReference>
<protein>
    <submittedName>
        <fullName evidence="4">ATP synthase subunit F</fullName>
        <ecNumber evidence="4">3.6.3.14</ecNumber>
    </submittedName>
</protein>